<dbReference type="CDD" id="cd07818">
    <property type="entry name" value="SRPBCC_1"/>
    <property type="match status" value="1"/>
</dbReference>
<name>A0AAJ5C040_9SPHI</name>
<dbReference type="EMBL" id="LT906468">
    <property type="protein sequence ID" value="SNV49873.1"/>
    <property type="molecule type" value="Genomic_DNA"/>
</dbReference>
<evidence type="ECO:0000313" key="2">
    <source>
        <dbReference type="EMBL" id="SNV49873.1"/>
    </source>
</evidence>
<organism evidence="2 3">
    <name type="scientific">Sphingobacterium mizutaii</name>
    <dbReference type="NCBI Taxonomy" id="1010"/>
    <lineage>
        <taxon>Bacteria</taxon>
        <taxon>Pseudomonadati</taxon>
        <taxon>Bacteroidota</taxon>
        <taxon>Sphingobacteriia</taxon>
        <taxon>Sphingobacteriales</taxon>
        <taxon>Sphingobacteriaceae</taxon>
        <taxon>Sphingobacterium</taxon>
    </lineage>
</organism>
<dbReference type="Proteomes" id="UP000215355">
    <property type="component" value="Chromosome 1"/>
</dbReference>
<feature type="transmembrane region" description="Helical" evidence="1">
    <location>
        <begin position="6"/>
        <end position="25"/>
    </location>
</feature>
<gene>
    <name evidence="2" type="ORF">SAMEA4412673_01894</name>
</gene>
<keyword evidence="1" id="KW-0812">Transmembrane</keyword>
<dbReference type="SUPFAM" id="SSF55961">
    <property type="entry name" value="Bet v1-like"/>
    <property type="match status" value="1"/>
</dbReference>
<sequence>MKFLKYFLLTVLGIVALILIIAAFVPKDFHAGSEISINKPKSEVFDYVKLIRNQGNYDNWSRQDPNIERNYEGTDGNPGFVYTWKSKKVGDGKQVLTKVDSTAGRVEMDLFFNGTGDANKSFMQVDAISPESSKVVWEIDGKMPYPFNIMGLFFDMNKDFKAGLSNLKEILEKQ</sequence>
<reference evidence="2 3" key="1">
    <citation type="submission" date="2017-06" db="EMBL/GenBank/DDBJ databases">
        <authorList>
            <consortium name="Pathogen Informatics"/>
        </authorList>
    </citation>
    <scope>NUCLEOTIDE SEQUENCE [LARGE SCALE GENOMIC DNA]</scope>
    <source>
        <strain evidence="2 3">NCTC12149</strain>
    </source>
</reference>
<accession>A0AAJ5C040</accession>
<protein>
    <submittedName>
        <fullName evidence="2">Polyketide cyclase / dehydrase and lipid transport</fullName>
    </submittedName>
</protein>
<dbReference type="KEGG" id="smiz:4412673_01894"/>
<proteinExistence type="predicted"/>
<dbReference type="RefSeq" id="WP_093096055.1">
    <property type="nucleotide sequence ID" value="NZ_FNGK01000001.1"/>
</dbReference>
<evidence type="ECO:0000313" key="3">
    <source>
        <dbReference type="Proteomes" id="UP000215355"/>
    </source>
</evidence>
<evidence type="ECO:0000256" key="1">
    <source>
        <dbReference type="SAM" id="Phobius"/>
    </source>
</evidence>
<keyword evidence="1" id="KW-1133">Transmembrane helix</keyword>
<keyword evidence="1" id="KW-0472">Membrane</keyword>
<dbReference type="AlphaFoldDB" id="A0AAJ5C040"/>